<dbReference type="InterPro" id="IPR003748">
    <property type="entry name" value="DUF169"/>
</dbReference>
<dbReference type="STRING" id="112901.SAMN04488500_11752"/>
<gene>
    <name evidence="1" type="ORF">SAMN04488500_11752</name>
</gene>
<dbReference type="Pfam" id="PF02596">
    <property type="entry name" value="DUF169"/>
    <property type="match status" value="1"/>
</dbReference>
<dbReference type="AlphaFoldDB" id="A0A1W2DPL9"/>
<evidence type="ECO:0000313" key="1">
    <source>
        <dbReference type="EMBL" id="SMC99404.1"/>
    </source>
</evidence>
<dbReference type="OrthoDB" id="378658at2"/>
<dbReference type="PANTHER" id="PTHR37954:SF3">
    <property type="entry name" value="DUF169 DOMAIN-CONTAINING PROTEIN"/>
    <property type="match status" value="1"/>
</dbReference>
<dbReference type="EMBL" id="FWXI01000017">
    <property type="protein sequence ID" value="SMC99404.1"/>
    <property type="molecule type" value="Genomic_DNA"/>
</dbReference>
<dbReference type="Proteomes" id="UP000192738">
    <property type="component" value="Unassembled WGS sequence"/>
</dbReference>
<name>A0A1W2DPL9_9FIRM</name>
<reference evidence="1 2" key="1">
    <citation type="submission" date="2017-04" db="EMBL/GenBank/DDBJ databases">
        <authorList>
            <person name="Afonso C.L."/>
            <person name="Miller P.J."/>
            <person name="Scott M.A."/>
            <person name="Spackman E."/>
            <person name="Goraichik I."/>
            <person name="Dimitrov K.M."/>
            <person name="Suarez D.L."/>
            <person name="Swayne D.E."/>
        </authorList>
    </citation>
    <scope>NUCLEOTIDE SEQUENCE [LARGE SCALE GENOMIC DNA]</scope>
    <source>
        <strain evidence="1 2">DSM 5090</strain>
    </source>
</reference>
<evidence type="ECO:0000313" key="2">
    <source>
        <dbReference type="Proteomes" id="UP000192738"/>
    </source>
</evidence>
<dbReference type="PANTHER" id="PTHR37954">
    <property type="entry name" value="BLL4979 PROTEIN"/>
    <property type="match status" value="1"/>
</dbReference>
<sequence length="266" mass="29817">MELEKIKQAVIKANCALELDRKIVGVKFLFTEEEFCQAAAMSIEAPMHYCAMVKAATAGNSVKAAAAKFGCPGAARALGIMEPEEFFVSGQHYNRLGLYQDLVTAKNARNNMTFCQHKAYGVMVKPLEEFQETPDIVLIITDPYNAMRILQGYTYIYGIHTAYKLSGNQALCSECTAYPFESNNINISMLCGGTRNKAGWRDDELALGLPFNRFIAVVDGIYKTVNIMEPNRNKSKIEEKLKQNELADLEIEYNKNYFTKPTAKML</sequence>
<organism evidence="1 2">
    <name type="scientific">Sporomusa malonica</name>
    <dbReference type="NCBI Taxonomy" id="112901"/>
    <lineage>
        <taxon>Bacteria</taxon>
        <taxon>Bacillati</taxon>
        <taxon>Bacillota</taxon>
        <taxon>Negativicutes</taxon>
        <taxon>Selenomonadales</taxon>
        <taxon>Sporomusaceae</taxon>
        <taxon>Sporomusa</taxon>
    </lineage>
</organism>
<proteinExistence type="predicted"/>
<protein>
    <submittedName>
        <fullName evidence="1">Uncharacterized conserved protein, DUF169 family</fullName>
    </submittedName>
</protein>
<keyword evidence="2" id="KW-1185">Reference proteome</keyword>
<accession>A0A1W2DPL9</accession>